<feature type="region of interest" description="Disordered" evidence="1">
    <location>
        <begin position="152"/>
        <end position="172"/>
    </location>
</feature>
<dbReference type="Proteomes" id="UP000569914">
    <property type="component" value="Unassembled WGS sequence"/>
</dbReference>
<accession>A0A7Y9LEY5</accession>
<keyword evidence="2" id="KW-0131">Cell cycle</keyword>
<dbReference type="EMBL" id="JACCBU010000001">
    <property type="protein sequence ID" value="NYE74385.1"/>
    <property type="molecule type" value="Genomic_DNA"/>
</dbReference>
<sequence length="172" mass="19161">MADRETVEEKLTLLREMIAQARAMPMSASCVINRGEVLSAIDDVIEHLPDEIEEAQAVIDASHAKIAEGEAEAARMIRDAREKALELAQHSEIVRVAEETAHRIRSEAEAEAEALRRETDGFIDSRMASFESVLHKTTSQVKTARLRLAERSDLDADQTQHTMQMPRIQSAG</sequence>
<comment type="caution">
    <text evidence="2">The sequence shown here is derived from an EMBL/GenBank/DDBJ whole genome shotgun (WGS) entry which is preliminary data.</text>
</comment>
<evidence type="ECO:0000313" key="2">
    <source>
        <dbReference type="EMBL" id="NYE74385.1"/>
    </source>
</evidence>
<evidence type="ECO:0000313" key="3">
    <source>
        <dbReference type="Proteomes" id="UP000569914"/>
    </source>
</evidence>
<proteinExistence type="predicted"/>
<name>A0A7Y9LEY5_9ACTN</name>
<protein>
    <submittedName>
        <fullName evidence="2">Cell division septum initiation protein DivIVA</fullName>
    </submittedName>
</protein>
<evidence type="ECO:0000256" key="1">
    <source>
        <dbReference type="SAM" id="MobiDB-lite"/>
    </source>
</evidence>
<keyword evidence="3" id="KW-1185">Reference proteome</keyword>
<gene>
    <name evidence="2" type="ORF">BKA15_005714</name>
</gene>
<dbReference type="RefSeq" id="WP_179756646.1">
    <property type="nucleotide sequence ID" value="NZ_JACCBU010000001.1"/>
</dbReference>
<dbReference type="GO" id="GO:0051301">
    <property type="term" value="P:cell division"/>
    <property type="evidence" value="ECO:0007669"/>
    <property type="project" value="UniProtKB-KW"/>
</dbReference>
<dbReference type="AlphaFoldDB" id="A0A7Y9LEY5"/>
<reference evidence="2 3" key="1">
    <citation type="submission" date="2020-07" db="EMBL/GenBank/DDBJ databases">
        <title>Sequencing the genomes of 1000 actinobacteria strains.</title>
        <authorList>
            <person name="Klenk H.-P."/>
        </authorList>
    </citation>
    <scope>NUCLEOTIDE SEQUENCE [LARGE SCALE GENOMIC DNA]</scope>
    <source>
        <strain evidence="2 3">DSM 22083</strain>
    </source>
</reference>
<keyword evidence="2" id="KW-0132">Cell division</keyword>
<organism evidence="2 3">
    <name type="scientific">Microlunatus parietis</name>
    <dbReference type="NCBI Taxonomy" id="682979"/>
    <lineage>
        <taxon>Bacteria</taxon>
        <taxon>Bacillati</taxon>
        <taxon>Actinomycetota</taxon>
        <taxon>Actinomycetes</taxon>
        <taxon>Propionibacteriales</taxon>
        <taxon>Propionibacteriaceae</taxon>
        <taxon>Microlunatus</taxon>
    </lineage>
</organism>